<feature type="compositionally biased region" description="Low complexity" evidence="6">
    <location>
        <begin position="421"/>
        <end position="433"/>
    </location>
</feature>
<dbReference type="InterPro" id="IPR017871">
    <property type="entry name" value="ABC_transporter-like_CS"/>
</dbReference>
<evidence type="ECO:0000256" key="5">
    <source>
        <dbReference type="ARBA" id="ARBA00023136"/>
    </source>
</evidence>
<evidence type="ECO:0000256" key="7">
    <source>
        <dbReference type="SAM" id="Phobius"/>
    </source>
</evidence>
<accession>A0AAW1Q056</accession>
<dbReference type="InterPro" id="IPR036640">
    <property type="entry name" value="ABC1_TM_sf"/>
</dbReference>
<feature type="transmembrane region" description="Helical" evidence="7">
    <location>
        <begin position="109"/>
        <end position="129"/>
    </location>
</feature>
<dbReference type="GO" id="GO:0016887">
    <property type="term" value="F:ATP hydrolysis activity"/>
    <property type="evidence" value="ECO:0007669"/>
    <property type="project" value="InterPro"/>
</dbReference>
<organism evidence="9 10">
    <name type="scientific">Symbiochloris irregularis</name>
    <dbReference type="NCBI Taxonomy" id="706552"/>
    <lineage>
        <taxon>Eukaryota</taxon>
        <taxon>Viridiplantae</taxon>
        <taxon>Chlorophyta</taxon>
        <taxon>core chlorophytes</taxon>
        <taxon>Trebouxiophyceae</taxon>
        <taxon>Trebouxiales</taxon>
        <taxon>Trebouxiaceae</taxon>
        <taxon>Symbiochloris</taxon>
    </lineage>
</organism>
<dbReference type="PANTHER" id="PTHR11384:SF59">
    <property type="entry name" value="LYSOSOMAL COBALAMIN TRANSPORTER ABCD4"/>
    <property type="match status" value="1"/>
</dbReference>
<keyword evidence="10" id="KW-1185">Reference proteome</keyword>
<keyword evidence="3 7" id="KW-0812">Transmembrane</keyword>
<protein>
    <recommendedName>
        <fullName evidence="8">ABC transmembrane type-1 domain-containing protein</fullName>
    </recommendedName>
</protein>
<gene>
    <name evidence="9" type="ORF">WJX73_009771</name>
</gene>
<dbReference type="Pfam" id="PF06472">
    <property type="entry name" value="ABC_membrane_2"/>
    <property type="match status" value="1"/>
</dbReference>
<keyword evidence="2" id="KW-0813">Transport</keyword>
<proteinExistence type="inferred from homology"/>
<dbReference type="GO" id="GO:0005524">
    <property type="term" value="F:ATP binding"/>
    <property type="evidence" value="ECO:0007669"/>
    <property type="project" value="InterPro"/>
</dbReference>
<feature type="transmembrane region" description="Helical" evidence="7">
    <location>
        <begin position="149"/>
        <end position="169"/>
    </location>
</feature>
<dbReference type="SUPFAM" id="SSF90123">
    <property type="entry name" value="ABC transporter transmembrane region"/>
    <property type="match status" value="1"/>
</dbReference>
<comment type="similarity">
    <text evidence="1">Belongs to the ABC transporter superfamily. ABCD family. Peroxisomal fatty acyl CoA transporter (TC 3.A.1.203) subfamily.</text>
</comment>
<dbReference type="PROSITE" id="PS50929">
    <property type="entry name" value="ABC_TM1F"/>
    <property type="match status" value="1"/>
</dbReference>
<feature type="region of interest" description="Disordered" evidence="6">
    <location>
        <begin position="554"/>
        <end position="597"/>
    </location>
</feature>
<evidence type="ECO:0000256" key="6">
    <source>
        <dbReference type="SAM" id="MobiDB-lite"/>
    </source>
</evidence>
<dbReference type="PANTHER" id="PTHR11384">
    <property type="entry name" value="ATP-BINDING CASSETTE, SUB-FAMILY D MEMBER"/>
    <property type="match status" value="1"/>
</dbReference>
<dbReference type="SUPFAM" id="SSF52540">
    <property type="entry name" value="P-loop containing nucleoside triphosphate hydrolases"/>
    <property type="match status" value="1"/>
</dbReference>
<feature type="compositionally biased region" description="Low complexity" evidence="6">
    <location>
        <begin position="567"/>
        <end position="582"/>
    </location>
</feature>
<feature type="domain" description="ABC transmembrane type-1" evidence="8">
    <location>
        <begin position="110"/>
        <end position="393"/>
    </location>
</feature>
<dbReference type="InterPro" id="IPR011527">
    <property type="entry name" value="ABC1_TM_dom"/>
</dbReference>
<dbReference type="EMBL" id="JALJOQ010000002">
    <property type="protein sequence ID" value="KAK9814036.1"/>
    <property type="molecule type" value="Genomic_DNA"/>
</dbReference>
<evidence type="ECO:0000313" key="10">
    <source>
        <dbReference type="Proteomes" id="UP001465755"/>
    </source>
</evidence>
<keyword evidence="5 7" id="KW-0472">Membrane</keyword>
<sequence>MLPPLSAQWQKQQCLLGLAEVHLHRCKQPCLQRRPLISRGHYASPRLARNCNLRTRCSSTPVPPTDAKSEVHTREGASTDPSIILGRLIKLVKPYWSDPEAGKSARWRLAAVVALTLGTTGVSVTFSFLGRDFFNALSQKDTERFYQMLVKWLGALTLGIPVFVLRDYFQSQLALEWRSWMTQKLTREYFENQTFYRVQAGSLVDNPDQRISSDIRQFTESALGFALTLLNAAIDLVSFSGILFTIYPPLFVALLVYSIGGTAISLRLGRPLVGLNFQQEAQEANFRYGLVRVRENAESIAFYRGEGSEQRLLFQRLQAVVENYFSLIVTSRNLEFFTSFYRFLIQILPAAVVAPLFFQGKIEFGVINQSSSAFNHILSDVSLVVYQLESIAGFGAVIDRLGEFSEVLDSFETSASTSNDPARPAEGAGEPGALHASSSNGSTRAENGVLLSLDNVSLATPNKALTLVDGLTLQVRRGESLLITGPSGVGKTSLLRAIAGLWSTSSGSIVRGTAEDGSEAVRETLFLPQRPYMVLGSLRDQLLYPTWSSWSTAEVDTPGPADSTPLGQSQGAAGSNGTSNGAEPQKQSQTTRPPPSDAQLAAVLERVQLGQLLQRQPGTAAGLDQVEEWASMLSLGEQQRLAFARALLKAKKEAVMAEQ</sequence>
<evidence type="ECO:0000256" key="3">
    <source>
        <dbReference type="ARBA" id="ARBA00022692"/>
    </source>
</evidence>
<reference evidence="9 10" key="1">
    <citation type="journal article" date="2024" name="Nat. Commun.">
        <title>Phylogenomics reveals the evolutionary origins of lichenization in chlorophyte algae.</title>
        <authorList>
            <person name="Puginier C."/>
            <person name="Libourel C."/>
            <person name="Otte J."/>
            <person name="Skaloud P."/>
            <person name="Haon M."/>
            <person name="Grisel S."/>
            <person name="Petersen M."/>
            <person name="Berrin J.G."/>
            <person name="Delaux P.M."/>
            <person name="Dal Grande F."/>
            <person name="Keller J."/>
        </authorList>
    </citation>
    <scope>NUCLEOTIDE SEQUENCE [LARGE SCALE GENOMIC DNA]</scope>
    <source>
        <strain evidence="9 10">SAG 2036</strain>
    </source>
</reference>
<dbReference type="InterPro" id="IPR003439">
    <property type="entry name" value="ABC_transporter-like_ATP-bd"/>
</dbReference>
<evidence type="ECO:0000256" key="2">
    <source>
        <dbReference type="ARBA" id="ARBA00022448"/>
    </source>
</evidence>
<dbReference type="Gene3D" id="3.40.50.300">
    <property type="entry name" value="P-loop containing nucleotide triphosphate hydrolases"/>
    <property type="match status" value="1"/>
</dbReference>
<feature type="region of interest" description="Disordered" evidence="6">
    <location>
        <begin position="414"/>
        <end position="441"/>
    </location>
</feature>
<dbReference type="PROSITE" id="PS00211">
    <property type="entry name" value="ABC_TRANSPORTER_1"/>
    <property type="match status" value="1"/>
</dbReference>
<dbReference type="Pfam" id="PF00005">
    <property type="entry name" value="ABC_tran"/>
    <property type="match status" value="1"/>
</dbReference>
<evidence type="ECO:0000313" key="9">
    <source>
        <dbReference type="EMBL" id="KAK9814036.1"/>
    </source>
</evidence>
<dbReference type="AlphaFoldDB" id="A0AAW1Q056"/>
<dbReference type="Proteomes" id="UP001465755">
    <property type="component" value="Unassembled WGS sequence"/>
</dbReference>
<comment type="caution">
    <text evidence="9">The sequence shown here is derived from an EMBL/GenBank/DDBJ whole genome shotgun (WGS) entry which is preliminary data.</text>
</comment>
<dbReference type="InterPro" id="IPR050835">
    <property type="entry name" value="ABC_transporter_sub-D"/>
</dbReference>
<dbReference type="Gene3D" id="1.20.1560.10">
    <property type="entry name" value="ABC transporter type 1, transmembrane domain"/>
    <property type="match status" value="1"/>
</dbReference>
<evidence type="ECO:0000256" key="1">
    <source>
        <dbReference type="ARBA" id="ARBA00008575"/>
    </source>
</evidence>
<evidence type="ECO:0000259" key="8">
    <source>
        <dbReference type="PROSITE" id="PS50929"/>
    </source>
</evidence>
<keyword evidence="4 7" id="KW-1133">Transmembrane helix</keyword>
<dbReference type="GO" id="GO:0140359">
    <property type="term" value="F:ABC-type transporter activity"/>
    <property type="evidence" value="ECO:0007669"/>
    <property type="project" value="InterPro"/>
</dbReference>
<evidence type="ECO:0000256" key="4">
    <source>
        <dbReference type="ARBA" id="ARBA00022989"/>
    </source>
</evidence>
<dbReference type="GO" id="GO:0016020">
    <property type="term" value="C:membrane"/>
    <property type="evidence" value="ECO:0007669"/>
    <property type="project" value="InterPro"/>
</dbReference>
<dbReference type="InterPro" id="IPR027417">
    <property type="entry name" value="P-loop_NTPase"/>
</dbReference>
<name>A0AAW1Q056_9CHLO</name>